<proteinExistence type="predicted"/>
<comment type="caution">
    <text evidence="1">The sequence shown here is derived from an EMBL/GenBank/DDBJ whole genome shotgun (WGS) entry which is preliminary data.</text>
</comment>
<dbReference type="AlphaFoldDB" id="A0A4Y9ZX62"/>
<evidence type="ECO:0000313" key="1">
    <source>
        <dbReference type="EMBL" id="TFY79466.1"/>
    </source>
</evidence>
<dbReference type="OrthoDB" id="2787226at2759"/>
<dbReference type="EMBL" id="SFCI01000496">
    <property type="protein sequence ID" value="TFY79466.1"/>
    <property type="molecule type" value="Genomic_DNA"/>
</dbReference>
<name>A0A4Y9ZX62_9AGAM</name>
<keyword evidence="2" id="KW-1185">Reference proteome</keyword>
<gene>
    <name evidence="1" type="ORF">EWM64_g4548</name>
</gene>
<evidence type="ECO:0000313" key="2">
    <source>
        <dbReference type="Proteomes" id="UP000298061"/>
    </source>
</evidence>
<accession>A0A4Y9ZX62</accession>
<sequence>MSSTILGFIVKLAGKAIWYEIKQHLFKPDPNPIDAVLGGQQRIMDLIEELDYKAQIREPMDHIYYWTKRMPEVIDDLNRTNSSPESVRAYDELLTAMRSESSGIRFQTYSIYVAIMGDKSPLGKDGMLAFWEEQAYKKLADAGNMKYFMQDYIDELDRDIAAVIALLHHGLVLSFYVASDDVDAENLQKECIARVDTIRNTLFQAYPPAIRYFKPGGYDDKGEFLTTNWFDLYKNDDSSGKYYLTIHDFFCRELGALGPKGSPAKIRSFTFVGEKSFLGPVQLHAYWLSPKDNNSRVKFYDDSPDGLKKVYCYTNSLRSGKTYNILFKLIPLVAKSPFWGTTPDRPVRLVPFMEDSLKPTRADENNTFGNTWRFEVTNSPQ</sequence>
<protein>
    <submittedName>
        <fullName evidence="1">Uncharacterized protein</fullName>
    </submittedName>
</protein>
<organism evidence="1 2">
    <name type="scientific">Hericium alpestre</name>
    <dbReference type="NCBI Taxonomy" id="135208"/>
    <lineage>
        <taxon>Eukaryota</taxon>
        <taxon>Fungi</taxon>
        <taxon>Dikarya</taxon>
        <taxon>Basidiomycota</taxon>
        <taxon>Agaricomycotina</taxon>
        <taxon>Agaricomycetes</taxon>
        <taxon>Russulales</taxon>
        <taxon>Hericiaceae</taxon>
        <taxon>Hericium</taxon>
    </lineage>
</organism>
<dbReference type="Proteomes" id="UP000298061">
    <property type="component" value="Unassembled WGS sequence"/>
</dbReference>
<reference evidence="1 2" key="1">
    <citation type="submission" date="2019-02" db="EMBL/GenBank/DDBJ databases">
        <title>Genome sequencing of the rare red list fungi Hericium alpestre (H. flagellum).</title>
        <authorList>
            <person name="Buettner E."/>
            <person name="Kellner H."/>
        </authorList>
    </citation>
    <scope>NUCLEOTIDE SEQUENCE [LARGE SCALE GENOMIC DNA]</scope>
    <source>
        <strain evidence="1 2">DSM 108284</strain>
    </source>
</reference>